<sequence>MTTMIKMVMGGLLLTGMVTTPVMADSGDDHGSQASQTSDQSASKHGERLSGSAIRDNVLGHRVTGAMADGSQYSEVYRVDGTIEGEDYTGQSTIKDDRMCLDYGSGDTTCYQVRMIGDNHIEWLLDGEVVGEGTLSAME</sequence>
<keyword evidence="2" id="KW-0732">Signal</keyword>
<dbReference type="EMBL" id="ONZI01000006">
    <property type="protein sequence ID" value="SPJ35369.1"/>
    <property type="molecule type" value="Genomic_DNA"/>
</dbReference>
<evidence type="ECO:0000313" key="4">
    <source>
        <dbReference type="Proteomes" id="UP000244934"/>
    </source>
</evidence>
<protein>
    <submittedName>
        <fullName evidence="3">Uncharacterized protein</fullName>
    </submittedName>
</protein>
<proteinExistence type="predicted"/>
<gene>
    <name evidence="3" type="ORF">KSP9073_03430</name>
</gene>
<feature type="region of interest" description="Disordered" evidence="1">
    <location>
        <begin position="23"/>
        <end position="54"/>
    </location>
</feature>
<keyword evidence="4" id="KW-1185">Reference proteome</keyword>
<feature type="compositionally biased region" description="Low complexity" evidence="1">
    <location>
        <begin position="32"/>
        <end position="41"/>
    </location>
</feature>
<accession>A0A2R8CR68</accession>
<evidence type="ECO:0000256" key="1">
    <source>
        <dbReference type="SAM" id="MobiDB-lite"/>
    </source>
</evidence>
<feature type="signal peptide" evidence="2">
    <location>
        <begin position="1"/>
        <end position="24"/>
    </location>
</feature>
<dbReference type="Proteomes" id="UP000244934">
    <property type="component" value="Unassembled WGS sequence"/>
</dbReference>
<dbReference type="OrthoDB" id="6371473at2"/>
<feature type="chain" id="PRO_5015313186" evidence="2">
    <location>
        <begin position="25"/>
        <end position="139"/>
    </location>
</feature>
<dbReference type="AlphaFoldDB" id="A0A2R8CR68"/>
<evidence type="ECO:0000313" key="3">
    <source>
        <dbReference type="EMBL" id="SPJ35369.1"/>
    </source>
</evidence>
<evidence type="ECO:0000256" key="2">
    <source>
        <dbReference type="SAM" id="SignalP"/>
    </source>
</evidence>
<reference evidence="4" key="1">
    <citation type="submission" date="2018-03" db="EMBL/GenBank/DDBJ databases">
        <authorList>
            <person name="Navarro De La Torre S."/>
        </authorList>
    </citation>
    <scope>NUCLEOTIDE SEQUENCE [LARGE SCALE GENOMIC DNA]</scope>
    <source>
        <strain evidence="4">EAod3</strain>
    </source>
</reference>
<organism evidence="3 4">
    <name type="scientific">Kushneria phyllosphaerae</name>
    <dbReference type="NCBI Taxonomy" id="2100822"/>
    <lineage>
        <taxon>Bacteria</taxon>
        <taxon>Pseudomonadati</taxon>
        <taxon>Pseudomonadota</taxon>
        <taxon>Gammaproteobacteria</taxon>
        <taxon>Oceanospirillales</taxon>
        <taxon>Halomonadaceae</taxon>
        <taxon>Kushneria</taxon>
    </lineage>
</organism>
<name>A0A2R8CR68_9GAMM</name>
<dbReference type="RefSeq" id="WP_133241047.1">
    <property type="nucleotide sequence ID" value="NZ_ONZI01000006.1"/>
</dbReference>